<dbReference type="InterPro" id="IPR044894">
    <property type="entry name" value="TubC_N_sf"/>
</dbReference>
<dbReference type="PROSITE" id="PS50075">
    <property type="entry name" value="CARRIER"/>
    <property type="match status" value="1"/>
</dbReference>
<evidence type="ECO:0000313" key="7">
    <source>
        <dbReference type="EMBL" id="WOX28821.1"/>
    </source>
</evidence>
<dbReference type="FunFam" id="2.30.38.10:FF:000001">
    <property type="entry name" value="Non-ribosomal peptide synthetase PvdI"/>
    <property type="match status" value="1"/>
</dbReference>
<evidence type="ECO:0000256" key="3">
    <source>
        <dbReference type="ARBA" id="ARBA00022450"/>
    </source>
</evidence>
<dbReference type="EMBL" id="CP137578">
    <property type="protein sequence ID" value="WOX28821.1"/>
    <property type="molecule type" value="Genomic_DNA"/>
</dbReference>
<evidence type="ECO:0000256" key="2">
    <source>
        <dbReference type="ARBA" id="ARBA00006432"/>
    </source>
</evidence>
<dbReference type="Gene3D" id="1.10.10.1830">
    <property type="entry name" value="Non-ribosomal peptide synthase, adenylation domain"/>
    <property type="match status" value="1"/>
</dbReference>
<evidence type="ECO:0000256" key="4">
    <source>
        <dbReference type="ARBA" id="ARBA00022553"/>
    </source>
</evidence>
<comment type="similarity">
    <text evidence="2">Belongs to the ATP-dependent AMP-binding enzyme family.</text>
</comment>
<dbReference type="Gene3D" id="2.30.38.10">
    <property type="entry name" value="Luciferase, Domain 3"/>
    <property type="match status" value="1"/>
</dbReference>
<dbReference type="GO" id="GO:0044550">
    <property type="term" value="P:secondary metabolite biosynthetic process"/>
    <property type="evidence" value="ECO:0007669"/>
    <property type="project" value="UniProtKB-ARBA"/>
</dbReference>
<dbReference type="Gene3D" id="3.30.300.30">
    <property type="match status" value="1"/>
</dbReference>
<keyword evidence="4" id="KW-0597">Phosphoprotein</keyword>
<sequence>MLAENIFKQALDSGVFLYLDGENLKYKVKKGEFPDELKSAIIVQKQAIIDYLKQVASQPEVNETKLPKISPRAEGIENPMSFSQQRLWLLDQLEQGSSHYNIFAALKLTGTIDLVALQQSFSCIVERHESLRTCFCSGDEGEPLQVIQQKVSFTIPITDLSKLSVQERERKITEEASKEAGLAFDLSRDLMLRVQLLKLSDQEHALLLTMHHIASDGWSTGILVKEFSRLYSAFVNGEADPLAPLAIQYADYAHWQRDWLQGAVLDEQLDYWQRQLSDLPEVHSLPLDYPRPAIQGFDGDVHFSTIDKVSYGHLAALCQSLGASLFMGLHAVFSILLSRYSNERDIVVGTPVANREPSEVSDLIGFFVNTLVLRSDLSGEPSFLEVLAGSKAKLLDAYARQQVPFEQVVERVQPMRSLSHNPLFQVLLSLQNNEQGHLSLPGLTLSAIEMPDKGVAKFDLTLNIVESANGLGLGWGYNTALFKSETIAQMAGHFESLLSAVLQSPHENVFSLGMVTEQESRQLLVDWNATAAQCPSDMCMHELFEARAAQAPEREALEYNGTCLSYRELNQRANQLAHYLVAQGVKPDTLVGLCIEHSLDMVVGILAVLKAGAAYVPIDPANPEARVRYMLNDSSVKIVLSQLQISNTSSVDTVRVICLDDENMQAALATMPDNNLPLSSLGLSLQHLAYVIYTSGSTGQPKGVMVEHRNLSNLLAGLISTFEVSTEDTFACFASFAFDISLFELFLTLISGGKTILVDKDVLLNLEQFSRVTGQCTLLHAVPSLMSEVVDFKNKNNESFANVRALFVGGDYVPVSLLKRLKASFSRAKVIELYGPTEATILTTYKEVSAETLNHTGAVIGRGLQNTSLYVLNEAQQLCPPLLAGELYIGGAGVTRGYLNRDELTAEKFVANPYFDAQNLRSSERLYRTGDLVRWLPDGELEFIGRIDHQVKIRGFRIELGEVEHALSLCPGVKDSVVIARDIREGDKCLIAYLVASKGEEELIAVVRRHLLECLPEHMVPSAFVLLDNLPLNINGKIDRKALPDPDTEVSSAEYIAPGTEMEKILCEIWQDVLEIERVGIQDNFFELGGHSLMAMRVLSKTKAKTGIEVPLKEIFKLQTVALIADFLDSQQYIDDLLYSRGESAHEDEIELKL</sequence>
<dbReference type="PANTHER" id="PTHR45527">
    <property type="entry name" value="NONRIBOSOMAL PEPTIDE SYNTHETASE"/>
    <property type="match status" value="1"/>
</dbReference>
<dbReference type="Pfam" id="PF00668">
    <property type="entry name" value="Condensation"/>
    <property type="match status" value="1"/>
</dbReference>
<dbReference type="SUPFAM" id="SSF52777">
    <property type="entry name" value="CoA-dependent acyltransferases"/>
    <property type="match status" value="2"/>
</dbReference>
<dbReference type="GO" id="GO:0005829">
    <property type="term" value="C:cytosol"/>
    <property type="evidence" value="ECO:0007669"/>
    <property type="project" value="TreeGrafter"/>
</dbReference>
<evidence type="ECO:0000313" key="6">
    <source>
        <dbReference type="EMBL" id="NLR24391.1"/>
    </source>
</evidence>
<dbReference type="InterPro" id="IPR009081">
    <property type="entry name" value="PP-bd_ACP"/>
</dbReference>
<dbReference type="Pfam" id="PF18563">
    <property type="entry name" value="TubC_N"/>
    <property type="match status" value="1"/>
</dbReference>
<dbReference type="FunFam" id="1.10.1200.10:FF:000005">
    <property type="entry name" value="Nonribosomal peptide synthetase 1"/>
    <property type="match status" value="1"/>
</dbReference>
<dbReference type="InterPro" id="IPR000873">
    <property type="entry name" value="AMP-dep_synth/lig_dom"/>
</dbReference>
<dbReference type="CDD" id="cd05930">
    <property type="entry name" value="A_NRPS"/>
    <property type="match status" value="1"/>
</dbReference>
<dbReference type="Gene3D" id="3.30.559.30">
    <property type="entry name" value="Nonribosomal peptide synthetase, condensation domain"/>
    <property type="match status" value="1"/>
</dbReference>
<dbReference type="Gene3D" id="3.40.50.980">
    <property type="match status" value="2"/>
</dbReference>
<organism evidence="6 8">
    <name type="scientific">Pseudoalteromonas maricaloris</name>
    <dbReference type="NCBI Taxonomy" id="184924"/>
    <lineage>
        <taxon>Bacteria</taxon>
        <taxon>Pseudomonadati</taxon>
        <taxon>Pseudomonadota</taxon>
        <taxon>Gammaproteobacteria</taxon>
        <taxon>Alteromonadales</taxon>
        <taxon>Pseudoalteromonadaceae</taxon>
        <taxon>Pseudoalteromonas</taxon>
    </lineage>
</organism>
<keyword evidence="3" id="KW-0596">Phosphopantetheine</keyword>
<dbReference type="PROSITE" id="PS00455">
    <property type="entry name" value="AMP_BINDING"/>
    <property type="match status" value="1"/>
</dbReference>
<dbReference type="EMBL" id="WEIA01000035">
    <property type="protein sequence ID" value="NLR24391.1"/>
    <property type="molecule type" value="Genomic_DNA"/>
</dbReference>
<dbReference type="InterPro" id="IPR010071">
    <property type="entry name" value="AA_adenyl_dom"/>
</dbReference>
<dbReference type="InterPro" id="IPR023213">
    <property type="entry name" value="CAT-like_dom_sf"/>
</dbReference>
<dbReference type="Proteomes" id="UP000646877">
    <property type="component" value="Unassembled WGS sequence"/>
</dbReference>
<reference evidence="7 9" key="2">
    <citation type="submission" date="2023-10" db="EMBL/GenBank/DDBJ databases">
        <title>To unveil natural product biosynthetic capacity in Pseudoalteromonas.</title>
        <authorList>
            <person name="Wang J."/>
        </authorList>
    </citation>
    <scope>NUCLEOTIDE SEQUENCE [LARGE SCALE GENOMIC DNA]</scope>
    <source>
        <strain evidence="7 9">DSM 15914</strain>
    </source>
</reference>
<dbReference type="Gene3D" id="1.10.1200.10">
    <property type="entry name" value="ACP-like"/>
    <property type="match status" value="1"/>
</dbReference>
<evidence type="ECO:0000256" key="1">
    <source>
        <dbReference type="ARBA" id="ARBA00001957"/>
    </source>
</evidence>
<dbReference type="Gene3D" id="3.30.559.10">
    <property type="entry name" value="Chloramphenicol acetyltransferase-like domain"/>
    <property type="match status" value="1"/>
</dbReference>
<dbReference type="Proteomes" id="UP001304419">
    <property type="component" value="Chromosome 1"/>
</dbReference>
<proteinExistence type="inferred from homology"/>
<dbReference type="InterPro" id="IPR045851">
    <property type="entry name" value="AMP-bd_C_sf"/>
</dbReference>
<dbReference type="GO" id="GO:0031177">
    <property type="term" value="F:phosphopantetheine binding"/>
    <property type="evidence" value="ECO:0007669"/>
    <property type="project" value="TreeGrafter"/>
</dbReference>
<dbReference type="GO" id="GO:0003824">
    <property type="term" value="F:catalytic activity"/>
    <property type="evidence" value="ECO:0007669"/>
    <property type="project" value="InterPro"/>
</dbReference>
<accession>A0A8I2HCY1</accession>
<feature type="domain" description="Carrier" evidence="5">
    <location>
        <begin position="1057"/>
        <end position="1132"/>
    </location>
</feature>
<dbReference type="RefSeq" id="WP_130127736.1">
    <property type="nucleotide sequence ID" value="NZ_CBCSDF010000037.1"/>
</dbReference>
<comment type="cofactor">
    <cofactor evidence="1">
        <name>pantetheine 4'-phosphate</name>
        <dbReference type="ChEBI" id="CHEBI:47942"/>
    </cofactor>
</comment>
<dbReference type="FunFam" id="3.30.300.30:FF:000010">
    <property type="entry name" value="Enterobactin synthetase component F"/>
    <property type="match status" value="1"/>
</dbReference>
<dbReference type="GO" id="GO:0043041">
    <property type="term" value="P:amino acid activation for nonribosomal peptide biosynthetic process"/>
    <property type="evidence" value="ECO:0007669"/>
    <property type="project" value="TreeGrafter"/>
</dbReference>
<dbReference type="SUPFAM" id="SSF47336">
    <property type="entry name" value="ACP-like"/>
    <property type="match status" value="1"/>
</dbReference>
<dbReference type="InterPro" id="IPR020845">
    <property type="entry name" value="AMP-binding_CS"/>
</dbReference>
<dbReference type="InterPro" id="IPR001242">
    <property type="entry name" value="Condensation_dom"/>
</dbReference>
<protein>
    <submittedName>
        <fullName evidence="6">Amino acid adenylation domain-containing protein</fullName>
    </submittedName>
    <submittedName>
        <fullName evidence="7">Non-ribosomal peptide synthetase</fullName>
    </submittedName>
</protein>
<keyword evidence="9" id="KW-1185">Reference proteome</keyword>
<reference evidence="6" key="1">
    <citation type="submission" date="2019-10" db="EMBL/GenBank/DDBJ databases">
        <authorList>
            <person name="Paulsen S."/>
        </authorList>
    </citation>
    <scope>NUCLEOTIDE SEQUENCE</scope>
    <source>
        <strain evidence="6">LMG 19692</strain>
    </source>
</reference>
<dbReference type="FunFam" id="3.30.559.10:FF:000012">
    <property type="entry name" value="Non-ribosomal peptide synthetase"/>
    <property type="match status" value="1"/>
</dbReference>
<dbReference type="InterPro" id="IPR041464">
    <property type="entry name" value="TubC_N"/>
</dbReference>
<dbReference type="AlphaFoldDB" id="A0A8I2HCY1"/>
<gene>
    <name evidence="6" type="ORF">F9Y85_24425</name>
    <name evidence="7" type="ORF">R5H13_00630</name>
</gene>
<dbReference type="NCBIfam" id="TIGR01733">
    <property type="entry name" value="AA-adenyl-dom"/>
    <property type="match status" value="1"/>
</dbReference>
<evidence type="ECO:0000313" key="8">
    <source>
        <dbReference type="Proteomes" id="UP000646877"/>
    </source>
</evidence>
<evidence type="ECO:0000259" key="5">
    <source>
        <dbReference type="PROSITE" id="PS50075"/>
    </source>
</evidence>
<dbReference type="Pfam" id="PF00501">
    <property type="entry name" value="AMP-binding"/>
    <property type="match status" value="1"/>
</dbReference>
<dbReference type="InterPro" id="IPR036736">
    <property type="entry name" value="ACP-like_sf"/>
</dbReference>
<dbReference type="FunFam" id="3.40.50.980:FF:000001">
    <property type="entry name" value="Non-ribosomal peptide synthetase"/>
    <property type="match status" value="1"/>
</dbReference>
<dbReference type="SUPFAM" id="SSF56801">
    <property type="entry name" value="Acetyl-CoA synthetase-like"/>
    <property type="match status" value="1"/>
</dbReference>
<dbReference type="FunFam" id="3.40.50.12780:FF:000012">
    <property type="entry name" value="Non-ribosomal peptide synthetase"/>
    <property type="match status" value="1"/>
</dbReference>
<evidence type="ECO:0000313" key="9">
    <source>
        <dbReference type="Proteomes" id="UP001304419"/>
    </source>
</evidence>
<dbReference type="Pfam" id="PF13193">
    <property type="entry name" value="AMP-binding_C"/>
    <property type="match status" value="1"/>
</dbReference>
<dbReference type="CDD" id="cd19531">
    <property type="entry name" value="LCL_NRPS-like"/>
    <property type="match status" value="1"/>
</dbReference>
<name>A0A8I2HCY1_9GAMM</name>
<dbReference type="Pfam" id="PF00550">
    <property type="entry name" value="PP-binding"/>
    <property type="match status" value="1"/>
</dbReference>
<dbReference type="InterPro" id="IPR025110">
    <property type="entry name" value="AMP-bd_C"/>
</dbReference>
<dbReference type="PANTHER" id="PTHR45527:SF1">
    <property type="entry name" value="FATTY ACID SYNTHASE"/>
    <property type="match status" value="1"/>
</dbReference>